<name>A0A482MHR9_9CAUD</name>
<dbReference type="Pfam" id="PF05869">
    <property type="entry name" value="Dam"/>
    <property type="match status" value="1"/>
</dbReference>
<evidence type="ECO:0000313" key="2">
    <source>
        <dbReference type="Proteomes" id="UP000307326"/>
    </source>
</evidence>
<keyword evidence="1" id="KW-0489">Methyltransferase</keyword>
<protein>
    <submittedName>
        <fullName evidence="1">Dam methylase</fullName>
    </submittedName>
</protein>
<keyword evidence="2" id="KW-1185">Reference proteome</keyword>
<dbReference type="GO" id="GO:0032259">
    <property type="term" value="P:methylation"/>
    <property type="evidence" value="ECO:0007669"/>
    <property type="project" value="UniProtKB-KW"/>
</dbReference>
<dbReference type="Proteomes" id="UP000307326">
    <property type="component" value="Segment"/>
</dbReference>
<dbReference type="EMBL" id="MK618715">
    <property type="protein sequence ID" value="QBQ72174.1"/>
    <property type="molecule type" value="Genomic_DNA"/>
</dbReference>
<sequence>MSILLNSGTREDDKNRWGTAPDCFADATALYGRPFAIDVCAEPLTAKCERYYASHELYDAVLDYRTSANALAVMKQSGRTCAGLDALALDWPEHWWCNPPFDQKRDFIGHARRQQAAGRPGMMLLPYEPLTGWWIKRLAFGCIIYEPDGRYQFVERDGVTKKQGVNFGSALVVFPTFHVAESPRIRFARGIGTVTNEKS</sequence>
<dbReference type="GO" id="GO:0003677">
    <property type="term" value="F:DNA binding"/>
    <property type="evidence" value="ECO:0007669"/>
    <property type="project" value="InterPro"/>
</dbReference>
<evidence type="ECO:0000313" key="1">
    <source>
        <dbReference type="EMBL" id="QBQ72174.1"/>
    </source>
</evidence>
<dbReference type="GO" id="GO:0009007">
    <property type="term" value="F:site-specific DNA-methyltransferase (adenine-specific) activity"/>
    <property type="evidence" value="ECO:0007669"/>
    <property type="project" value="InterPro"/>
</dbReference>
<dbReference type="InterPro" id="IPR008593">
    <property type="entry name" value="Dam_MeTrfase"/>
</dbReference>
<dbReference type="GO" id="GO:0009307">
    <property type="term" value="P:DNA restriction-modification system"/>
    <property type="evidence" value="ECO:0007669"/>
    <property type="project" value="InterPro"/>
</dbReference>
<reference evidence="2" key="1">
    <citation type="submission" date="2019-03" db="EMBL/GenBank/DDBJ databases">
        <authorList>
            <person name="Bockoven R."/>
            <person name="Gutierrez J."/>
            <person name="Newkirk H."/>
            <person name="Liu M."/>
            <person name="Ramsey J."/>
            <person name="Cahill J."/>
        </authorList>
    </citation>
    <scope>NUCLEOTIDE SEQUENCE [LARGE SCALE GENOMIC DNA]</scope>
</reference>
<accession>A0A482MHR9</accession>
<proteinExistence type="predicted"/>
<gene>
    <name evidence="1" type="ORF">CPT_Parlo_025</name>
</gene>
<keyword evidence="1" id="KW-0808">Transferase</keyword>
<organism evidence="1 2">
    <name type="scientific">Serratia phage Parlo</name>
    <dbReference type="NCBI Taxonomy" id="2557554"/>
    <lineage>
        <taxon>Viruses</taxon>
        <taxon>Duplodnaviria</taxon>
        <taxon>Heunggongvirae</taxon>
        <taxon>Uroviricota</taxon>
        <taxon>Caudoviricetes</taxon>
        <taxon>Parlovirus</taxon>
        <taxon>Parlovirus parlo</taxon>
    </lineage>
</organism>